<evidence type="ECO:0000313" key="2">
    <source>
        <dbReference type="Proteomes" id="UP001157502"/>
    </source>
</evidence>
<reference evidence="1" key="1">
    <citation type="submission" date="2021-05" db="EMBL/GenBank/DDBJ databases">
        <authorList>
            <person name="Pan Q."/>
            <person name="Jouanno E."/>
            <person name="Zahm M."/>
            <person name="Klopp C."/>
            <person name="Cabau C."/>
            <person name="Louis A."/>
            <person name="Berthelot C."/>
            <person name="Parey E."/>
            <person name="Roest Crollius H."/>
            <person name="Montfort J."/>
            <person name="Robinson-Rechavi M."/>
            <person name="Bouchez O."/>
            <person name="Lampietro C."/>
            <person name="Lopez Roques C."/>
            <person name="Donnadieu C."/>
            <person name="Postlethwait J."/>
            <person name="Bobe J."/>
            <person name="Dillon D."/>
            <person name="Chandos A."/>
            <person name="von Hippel F."/>
            <person name="Guiguen Y."/>
        </authorList>
    </citation>
    <scope>NUCLEOTIDE SEQUENCE</scope>
    <source>
        <strain evidence="1">YG-Jan2019</strain>
    </source>
</reference>
<organism evidence="1 2">
    <name type="scientific">Dallia pectoralis</name>
    <name type="common">Alaska blackfish</name>
    <dbReference type="NCBI Taxonomy" id="75939"/>
    <lineage>
        <taxon>Eukaryota</taxon>
        <taxon>Metazoa</taxon>
        <taxon>Chordata</taxon>
        <taxon>Craniata</taxon>
        <taxon>Vertebrata</taxon>
        <taxon>Euteleostomi</taxon>
        <taxon>Actinopterygii</taxon>
        <taxon>Neopterygii</taxon>
        <taxon>Teleostei</taxon>
        <taxon>Protacanthopterygii</taxon>
        <taxon>Esociformes</taxon>
        <taxon>Umbridae</taxon>
        <taxon>Dallia</taxon>
    </lineage>
</organism>
<proteinExistence type="predicted"/>
<protein>
    <submittedName>
        <fullName evidence="1">Uncharacterized protein</fullName>
    </submittedName>
</protein>
<name>A0ACC2GCW2_DALPE</name>
<accession>A0ACC2GCW2</accession>
<dbReference type="EMBL" id="CM055741">
    <property type="protein sequence ID" value="KAJ8001371.1"/>
    <property type="molecule type" value="Genomic_DNA"/>
</dbReference>
<comment type="caution">
    <text evidence="1">The sequence shown here is derived from an EMBL/GenBank/DDBJ whole genome shotgun (WGS) entry which is preliminary data.</text>
</comment>
<dbReference type="Proteomes" id="UP001157502">
    <property type="component" value="Chromosome 14"/>
</dbReference>
<gene>
    <name evidence="1" type="ORF">DPEC_G00168830</name>
</gene>
<sequence>MYLKTYSNSAKEEICWEDNESLGLNIVMKEEYDGIPVKEEELTVSVKEIKPEHPKLNEDDKDALVKFKHVTVEESFGVKHEDHVTGTTRTIKKQVVEENKDDIFGIKEEISITVKEEKGAFRLKEELAVSVEELDPYFKMKEETEEEMPVQVIED</sequence>
<evidence type="ECO:0000313" key="1">
    <source>
        <dbReference type="EMBL" id="KAJ8001371.1"/>
    </source>
</evidence>
<keyword evidence="2" id="KW-1185">Reference proteome</keyword>